<organism evidence="1">
    <name type="scientific">Arundo donax</name>
    <name type="common">Giant reed</name>
    <name type="synonym">Donax arundinaceus</name>
    <dbReference type="NCBI Taxonomy" id="35708"/>
    <lineage>
        <taxon>Eukaryota</taxon>
        <taxon>Viridiplantae</taxon>
        <taxon>Streptophyta</taxon>
        <taxon>Embryophyta</taxon>
        <taxon>Tracheophyta</taxon>
        <taxon>Spermatophyta</taxon>
        <taxon>Magnoliopsida</taxon>
        <taxon>Liliopsida</taxon>
        <taxon>Poales</taxon>
        <taxon>Poaceae</taxon>
        <taxon>PACMAD clade</taxon>
        <taxon>Arundinoideae</taxon>
        <taxon>Arundineae</taxon>
        <taxon>Arundo</taxon>
    </lineage>
</organism>
<proteinExistence type="predicted"/>
<sequence>MALGRLHS</sequence>
<reference evidence="1" key="1">
    <citation type="submission" date="2014-09" db="EMBL/GenBank/DDBJ databases">
        <authorList>
            <person name="Magalhaes I.L.F."/>
            <person name="Oliveira U."/>
            <person name="Santos F.R."/>
            <person name="Vidigal T.H.D.A."/>
            <person name="Brescovit A.D."/>
            <person name="Santos A.J."/>
        </authorList>
    </citation>
    <scope>NUCLEOTIDE SEQUENCE</scope>
    <source>
        <tissue evidence="1">Shoot tissue taken approximately 20 cm above the soil surface</tissue>
    </source>
</reference>
<dbReference type="EMBL" id="GBRH01251957">
    <property type="protein sequence ID" value="JAD45938.1"/>
    <property type="molecule type" value="Transcribed_RNA"/>
</dbReference>
<evidence type="ECO:0000313" key="1">
    <source>
        <dbReference type="EMBL" id="JAD45938.1"/>
    </source>
</evidence>
<accession>A0A0A9A7K6</accession>
<reference evidence="1" key="2">
    <citation type="journal article" date="2015" name="Data Brief">
        <title>Shoot transcriptome of the giant reed, Arundo donax.</title>
        <authorList>
            <person name="Barrero R.A."/>
            <person name="Guerrero F.D."/>
            <person name="Moolhuijzen P."/>
            <person name="Goolsby J.A."/>
            <person name="Tidwell J."/>
            <person name="Bellgard S.E."/>
            <person name="Bellgard M.I."/>
        </authorList>
    </citation>
    <scope>NUCLEOTIDE SEQUENCE</scope>
    <source>
        <tissue evidence="1">Shoot tissue taken approximately 20 cm above the soil surface</tissue>
    </source>
</reference>
<protein>
    <submittedName>
        <fullName evidence="1">Uncharacterized protein</fullName>
    </submittedName>
</protein>
<name>A0A0A9A7K6_ARUDO</name>